<evidence type="ECO:0000256" key="1">
    <source>
        <dbReference type="ARBA" id="ARBA00023015"/>
    </source>
</evidence>
<dbReference type="PANTHER" id="PTHR38445">
    <property type="entry name" value="HTH-TYPE TRANSCRIPTIONAL REPRESSOR YTRA"/>
    <property type="match status" value="1"/>
</dbReference>
<comment type="caution">
    <text evidence="5">The sequence shown here is derived from an EMBL/GenBank/DDBJ whole genome shotgun (WGS) entry which is preliminary data.</text>
</comment>
<dbReference type="SMART" id="SM00345">
    <property type="entry name" value="HTH_GNTR"/>
    <property type="match status" value="1"/>
</dbReference>
<dbReference type="InterPro" id="IPR036390">
    <property type="entry name" value="WH_DNA-bd_sf"/>
</dbReference>
<dbReference type="InterPro" id="IPR000524">
    <property type="entry name" value="Tscrpt_reg_HTH_GntR"/>
</dbReference>
<gene>
    <name evidence="5" type="ORF">GCM10008905_08020</name>
</gene>
<keyword evidence="1" id="KW-0805">Transcription regulation</keyword>
<keyword evidence="2" id="KW-0238">DNA-binding</keyword>
<evidence type="ECO:0000259" key="4">
    <source>
        <dbReference type="PROSITE" id="PS50949"/>
    </source>
</evidence>
<protein>
    <submittedName>
        <fullName evidence="5">GntR family transcriptional regulator</fullName>
    </submittedName>
</protein>
<evidence type="ECO:0000256" key="2">
    <source>
        <dbReference type="ARBA" id="ARBA00023125"/>
    </source>
</evidence>
<evidence type="ECO:0000256" key="3">
    <source>
        <dbReference type="ARBA" id="ARBA00023163"/>
    </source>
</evidence>
<name>A0ABN1IR50_9CLOT</name>
<dbReference type="Proteomes" id="UP001500339">
    <property type="component" value="Unassembled WGS sequence"/>
</dbReference>
<dbReference type="InterPro" id="IPR036388">
    <property type="entry name" value="WH-like_DNA-bd_sf"/>
</dbReference>
<dbReference type="Gene3D" id="1.10.10.10">
    <property type="entry name" value="Winged helix-like DNA-binding domain superfamily/Winged helix DNA-binding domain"/>
    <property type="match status" value="1"/>
</dbReference>
<keyword evidence="6" id="KW-1185">Reference proteome</keyword>
<proteinExistence type="predicted"/>
<reference evidence="5 6" key="1">
    <citation type="journal article" date="2019" name="Int. J. Syst. Evol. Microbiol.">
        <title>The Global Catalogue of Microorganisms (GCM) 10K type strain sequencing project: providing services to taxonomists for standard genome sequencing and annotation.</title>
        <authorList>
            <consortium name="The Broad Institute Genomics Platform"/>
            <consortium name="The Broad Institute Genome Sequencing Center for Infectious Disease"/>
            <person name="Wu L."/>
            <person name="Ma J."/>
        </authorList>
    </citation>
    <scope>NUCLEOTIDE SEQUENCE [LARGE SCALE GENOMIC DNA]</scope>
    <source>
        <strain evidence="5 6">JCM 1405</strain>
    </source>
</reference>
<sequence length="148" mass="17126">MCLNYICYIIYITNITEVKFKRGDALIKILFDSEIPIYLQLKNEIIKAIARGELEQGETLPSIRDLSVDIGVNLHTINKAYNLLKDEGYLVIDRRKGAMVSVTTDKKEEFIDSMEEELEVFLCRCICKGLTKEEVVKLINNKYDDIKR</sequence>
<dbReference type="PANTHER" id="PTHR38445:SF12">
    <property type="entry name" value="GNTR-FAMILY TRANSCRIPTIONAL REGULATOR"/>
    <property type="match status" value="1"/>
</dbReference>
<feature type="domain" description="HTH gntR-type" evidence="4">
    <location>
        <begin position="35"/>
        <end position="103"/>
    </location>
</feature>
<dbReference type="CDD" id="cd07377">
    <property type="entry name" value="WHTH_GntR"/>
    <property type="match status" value="1"/>
</dbReference>
<accession>A0ABN1IR50</accession>
<dbReference type="PROSITE" id="PS50949">
    <property type="entry name" value="HTH_GNTR"/>
    <property type="match status" value="1"/>
</dbReference>
<organism evidence="5 6">
    <name type="scientific">Clostridium malenominatum</name>
    <dbReference type="NCBI Taxonomy" id="1539"/>
    <lineage>
        <taxon>Bacteria</taxon>
        <taxon>Bacillati</taxon>
        <taxon>Bacillota</taxon>
        <taxon>Clostridia</taxon>
        <taxon>Eubacteriales</taxon>
        <taxon>Clostridiaceae</taxon>
        <taxon>Clostridium</taxon>
    </lineage>
</organism>
<dbReference type="SUPFAM" id="SSF46785">
    <property type="entry name" value="Winged helix' DNA-binding domain"/>
    <property type="match status" value="1"/>
</dbReference>
<evidence type="ECO:0000313" key="6">
    <source>
        <dbReference type="Proteomes" id="UP001500339"/>
    </source>
</evidence>
<dbReference type="Pfam" id="PF00392">
    <property type="entry name" value="GntR"/>
    <property type="match status" value="1"/>
</dbReference>
<evidence type="ECO:0000313" key="5">
    <source>
        <dbReference type="EMBL" id="GAA0719670.1"/>
    </source>
</evidence>
<keyword evidence="3" id="KW-0804">Transcription</keyword>
<dbReference type="EMBL" id="BAAACF010000001">
    <property type="protein sequence ID" value="GAA0719670.1"/>
    <property type="molecule type" value="Genomic_DNA"/>
</dbReference>